<organism evidence="4 5">
    <name type="scientific">Pararge aegeria aegeria</name>
    <dbReference type="NCBI Taxonomy" id="348720"/>
    <lineage>
        <taxon>Eukaryota</taxon>
        <taxon>Metazoa</taxon>
        <taxon>Ecdysozoa</taxon>
        <taxon>Arthropoda</taxon>
        <taxon>Hexapoda</taxon>
        <taxon>Insecta</taxon>
        <taxon>Pterygota</taxon>
        <taxon>Neoptera</taxon>
        <taxon>Endopterygota</taxon>
        <taxon>Lepidoptera</taxon>
        <taxon>Glossata</taxon>
        <taxon>Ditrysia</taxon>
        <taxon>Papilionoidea</taxon>
        <taxon>Nymphalidae</taxon>
        <taxon>Satyrinae</taxon>
        <taxon>Satyrini</taxon>
        <taxon>Parargina</taxon>
        <taxon>Pararge</taxon>
    </lineage>
</organism>
<keyword evidence="1" id="KW-0500">Molybdenum</keyword>
<comment type="caution">
    <text evidence="4">The sequence shown here is derived from an EMBL/GenBank/DDBJ whole genome shotgun (WGS) entry which is preliminary data.</text>
</comment>
<keyword evidence="2" id="KW-0560">Oxidoreductase</keyword>
<dbReference type="InterPro" id="IPR037165">
    <property type="entry name" value="AldOxase/xan_DH_Mopterin-bd_sf"/>
</dbReference>
<feature type="non-terminal residue" evidence="4">
    <location>
        <position position="1"/>
    </location>
</feature>
<sequence>SEPGVIAFYSASDIPGVNSYIAAPNIFALQNEELFCSGEVKYYDQPIGVIVAECESIAHKAASLVKVEYTNVRKPVIDIKEAKKDPDKYAVFATLPAVQTGPNTTKVIIGEDTVYSQYPFTMETFACVSYPTEEGIRMVATTQWLDMVQQATSRALKMEENR</sequence>
<dbReference type="InterPro" id="IPR036856">
    <property type="entry name" value="Ald_Oxase/Xan_DH_a/b_sf"/>
</dbReference>
<reference evidence="4" key="1">
    <citation type="submission" date="2022-03" db="EMBL/GenBank/DDBJ databases">
        <authorList>
            <person name="Lindestad O."/>
        </authorList>
    </citation>
    <scope>NUCLEOTIDE SEQUENCE</scope>
</reference>
<protein>
    <submittedName>
        <fullName evidence="4">Jg26096 protein</fullName>
    </submittedName>
</protein>
<accession>A0A8S4QNW2</accession>
<gene>
    <name evidence="4" type="primary">jg26096</name>
    <name evidence="4" type="ORF">PAEG_LOCUS2742</name>
</gene>
<name>A0A8S4QNW2_9NEOP</name>
<dbReference type="AlphaFoldDB" id="A0A8S4QNW2"/>
<dbReference type="OrthoDB" id="8300278at2759"/>
<keyword evidence="5" id="KW-1185">Reference proteome</keyword>
<dbReference type="PANTHER" id="PTHR11908">
    <property type="entry name" value="XANTHINE DEHYDROGENASE"/>
    <property type="match status" value="1"/>
</dbReference>
<evidence type="ECO:0000259" key="3">
    <source>
        <dbReference type="Pfam" id="PF01315"/>
    </source>
</evidence>
<feature type="domain" description="Aldehyde oxidase/xanthine dehydrogenase a/b hammerhead" evidence="3">
    <location>
        <begin position="3"/>
        <end position="71"/>
    </location>
</feature>
<evidence type="ECO:0000256" key="2">
    <source>
        <dbReference type="ARBA" id="ARBA00023002"/>
    </source>
</evidence>
<dbReference type="PANTHER" id="PTHR11908:SF132">
    <property type="entry name" value="ALDEHYDE OXIDASE 1-RELATED"/>
    <property type="match status" value="1"/>
</dbReference>
<dbReference type="Pfam" id="PF01315">
    <property type="entry name" value="Ald_Xan_dh_C"/>
    <property type="match status" value="1"/>
</dbReference>
<dbReference type="SUPFAM" id="SSF56003">
    <property type="entry name" value="Molybdenum cofactor-binding domain"/>
    <property type="match status" value="1"/>
</dbReference>
<dbReference type="EMBL" id="CAKXAJ010008544">
    <property type="protein sequence ID" value="CAH2210885.1"/>
    <property type="molecule type" value="Genomic_DNA"/>
</dbReference>
<dbReference type="GO" id="GO:0005506">
    <property type="term" value="F:iron ion binding"/>
    <property type="evidence" value="ECO:0007669"/>
    <property type="project" value="InterPro"/>
</dbReference>
<dbReference type="Gene3D" id="3.30.365.10">
    <property type="entry name" value="Aldehyde oxidase/xanthine dehydrogenase, molybdopterin binding domain"/>
    <property type="match status" value="2"/>
</dbReference>
<dbReference type="InterPro" id="IPR000674">
    <property type="entry name" value="Ald_Oxase/Xan_DH_a/b"/>
</dbReference>
<dbReference type="Gene3D" id="3.90.1170.50">
    <property type="entry name" value="Aldehyde oxidase/xanthine dehydrogenase, a/b hammerhead"/>
    <property type="match status" value="1"/>
</dbReference>
<evidence type="ECO:0000313" key="4">
    <source>
        <dbReference type="EMBL" id="CAH2210885.1"/>
    </source>
</evidence>
<evidence type="ECO:0000256" key="1">
    <source>
        <dbReference type="ARBA" id="ARBA00022505"/>
    </source>
</evidence>
<proteinExistence type="predicted"/>
<dbReference type="GO" id="GO:0016491">
    <property type="term" value="F:oxidoreductase activity"/>
    <property type="evidence" value="ECO:0007669"/>
    <property type="project" value="UniProtKB-KW"/>
</dbReference>
<evidence type="ECO:0000313" key="5">
    <source>
        <dbReference type="Proteomes" id="UP000838756"/>
    </source>
</evidence>
<dbReference type="InterPro" id="IPR016208">
    <property type="entry name" value="Ald_Oxase/xanthine_DH-like"/>
</dbReference>
<dbReference type="Proteomes" id="UP000838756">
    <property type="component" value="Unassembled WGS sequence"/>
</dbReference>
<dbReference type="SUPFAM" id="SSF54665">
    <property type="entry name" value="CO dehydrogenase molybdoprotein N-domain-like"/>
    <property type="match status" value="1"/>
</dbReference>